<dbReference type="InterPro" id="IPR015410">
    <property type="entry name" value="DUF1985"/>
</dbReference>
<dbReference type="Proteomes" id="UP000504610">
    <property type="component" value="Chromosome 2"/>
</dbReference>
<evidence type="ECO:0000313" key="4">
    <source>
        <dbReference type="RefSeq" id="XP_056860303.1"/>
    </source>
</evidence>
<dbReference type="PANTHER" id="PTHR48449">
    <property type="entry name" value="DUF1985 DOMAIN-CONTAINING PROTEIN"/>
    <property type="match status" value="1"/>
</dbReference>
<dbReference type="RefSeq" id="XP_056860303.1">
    <property type="nucleotide sequence ID" value="XM_057004323.1"/>
</dbReference>
<feature type="compositionally biased region" description="Basic and acidic residues" evidence="1">
    <location>
        <begin position="588"/>
        <end position="605"/>
    </location>
</feature>
<reference evidence="4" key="2">
    <citation type="submission" date="2025-08" db="UniProtKB">
        <authorList>
            <consortium name="RefSeq"/>
        </authorList>
    </citation>
    <scope>IDENTIFICATION</scope>
    <source>
        <tissue evidence="4">Leaf</tissue>
    </source>
</reference>
<feature type="region of interest" description="Disordered" evidence="1">
    <location>
        <begin position="584"/>
        <end position="640"/>
    </location>
</feature>
<feature type="compositionally biased region" description="Polar residues" evidence="1">
    <location>
        <begin position="106"/>
        <end position="137"/>
    </location>
</feature>
<accession>A0A9W3DA71</accession>
<sequence>MSPKTRLAEKKEKAGASEKKKNAAVKRKEAAAKRRAAVKKKREASKRSETTKKKRKRDSGLDGGSSSNPTKRTRNRVRETAGSPPENEGVHSPTPNPTTPRPVSPSQPEKSPTPTHAANEAENPQQPRVTSGSSTKSPSHRVDEQNDEEIGSNNRDPNTPEVAVDNEAPRTVERDMTVEADRPAGFFFNPSDYQKGCKLSSRCRQHDFLTMLNAVDKFDASEKSWFQDHPQFKHIFHMDCTSTRKMMGLWMLLLRTMHTGKGRQAWFGVNGVPVRYSIREHSLISGLYCHSYPENYQKIGNMKFARKYFKVKKTKDGKEKGLQVTEEDVKEKLQKMKFDGSGDRLRMLVLYFLARVLRGRSKANYFIEYFLLQAVEDLEFCTKFPWGRYTFEDCMKEIFHVRDHFRDGIPEEAQWPFPGFINPLEILAFECIPVLREKFREPVPNCLDGCPRMCKWRFKRTGTTGFPLDMIYRTLGETKEIISILEPVGYELEDPRATRGSRRRGRRRGVEAGGEPGGEAGGEPGGEAGRERLRELELKLNKRMDDGFALRDETIRLLTARVKELEEDKIQRENWSFQVETDYVSGGRRREGEMHGDKVGDKEADKEDGEGDKEEGDEEDGDDEADKEEGDEEDGDQGFSFVEVSFYAKLIW</sequence>
<dbReference type="GeneID" id="108820382"/>
<evidence type="ECO:0000256" key="1">
    <source>
        <dbReference type="SAM" id="MobiDB-lite"/>
    </source>
</evidence>
<feature type="compositionally biased region" description="Pro residues" evidence="1">
    <location>
        <begin position="94"/>
        <end position="105"/>
    </location>
</feature>
<protein>
    <submittedName>
        <fullName evidence="4">Uncharacterized protein LOC108820382</fullName>
    </submittedName>
</protein>
<keyword evidence="3" id="KW-1185">Reference proteome</keyword>
<evidence type="ECO:0000313" key="3">
    <source>
        <dbReference type="Proteomes" id="UP000504610"/>
    </source>
</evidence>
<dbReference type="KEGG" id="rsz:108820382"/>
<dbReference type="PANTHER" id="PTHR48449:SF1">
    <property type="entry name" value="DUF1985 DOMAIN-CONTAINING PROTEIN"/>
    <property type="match status" value="1"/>
</dbReference>
<feature type="compositionally biased region" description="Basic and acidic residues" evidence="1">
    <location>
        <begin position="1"/>
        <end position="32"/>
    </location>
</feature>
<dbReference type="OrthoDB" id="1101036at2759"/>
<feature type="compositionally biased region" description="Acidic residues" evidence="1">
    <location>
        <begin position="606"/>
        <end position="636"/>
    </location>
</feature>
<gene>
    <name evidence="4" type="primary">LOC108820382</name>
</gene>
<evidence type="ECO:0000259" key="2">
    <source>
        <dbReference type="Pfam" id="PF09331"/>
    </source>
</evidence>
<organism evidence="3 4">
    <name type="scientific">Raphanus sativus</name>
    <name type="common">Radish</name>
    <name type="synonym">Raphanus raphanistrum var. sativus</name>
    <dbReference type="NCBI Taxonomy" id="3726"/>
    <lineage>
        <taxon>Eukaryota</taxon>
        <taxon>Viridiplantae</taxon>
        <taxon>Streptophyta</taxon>
        <taxon>Embryophyta</taxon>
        <taxon>Tracheophyta</taxon>
        <taxon>Spermatophyta</taxon>
        <taxon>Magnoliopsida</taxon>
        <taxon>eudicotyledons</taxon>
        <taxon>Gunneridae</taxon>
        <taxon>Pentapetalae</taxon>
        <taxon>rosids</taxon>
        <taxon>malvids</taxon>
        <taxon>Brassicales</taxon>
        <taxon>Brassicaceae</taxon>
        <taxon>Brassiceae</taxon>
        <taxon>Raphanus</taxon>
    </lineage>
</organism>
<feature type="region of interest" description="Disordered" evidence="1">
    <location>
        <begin position="495"/>
        <end position="529"/>
    </location>
</feature>
<reference evidence="3" key="1">
    <citation type="journal article" date="2019" name="Database">
        <title>The radish genome database (RadishGD): an integrated information resource for radish genomics.</title>
        <authorList>
            <person name="Yu H.J."/>
            <person name="Baek S."/>
            <person name="Lee Y.J."/>
            <person name="Cho A."/>
            <person name="Mun J.H."/>
        </authorList>
    </citation>
    <scope>NUCLEOTIDE SEQUENCE [LARGE SCALE GENOMIC DNA]</scope>
    <source>
        <strain evidence="3">cv. WK10039</strain>
    </source>
</reference>
<feature type="compositionally biased region" description="Basic residues" evidence="1">
    <location>
        <begin position="33"/>
        <end position="44"/>
    </location>
</feature>
<name>A0A9W3DA71_RAPSA</name>
<feature type="region of interest" description="Disordered" evidence="1">
    <location>
        <begin position="1"/>
        <end position="173"/>
    </location>
</feature>
<feature type="domain" description="DUF1985" evidence="2">
    <location>
        <begin position="253"/>
        <end position="396"/>
    </location>
</feature>
<proteinExistence type="predicted"/>
<dbReference type="AlphaFoldDB" id="A0A9W3DA71"/>
<dbReference type="Pfam" id="PF09331">
    <property type="entry name" value="DUF1985"/>
    <property type="match status" value="1"/>
</dbReference>
<feature type="compositionally biased region" description="Gly residues" evidence="1">
    <location>
        <begin position="511"/>
        <end position="527"/>
    </location>
</feature>